<proteinExistence type="predicted"/>
<dbReference type="OrthoDB" id="5185980at2"/>
<keyword evidence="4" id="KW-1185">Reference proteome</keyword>
<dbReference type="STRING" id="419479.SAMN04488563_1114"/>
<evidence type="ECO:0000313" key="3">
    <source>
        <dbReference type="EMBL" id="SDU32701.1"/>
    </source>
</evidence>
<keyword evidence="2" id="KW-0812">Transmembrane</keyword>
<accession>A0A1H2HLD4</accession>
<sequence length="383" mass="39091">MTTDLDFGTSDDHNTASRAGVPPRSPAMRTYCSTLSRFTSAVQSTEQLLRNDDAGTREDTEQRELTATTRLRGIDRAASAAADGLAHCATVRSTFGLPADAVAPAGGPAFDLDGRALGAGSEDAWPALDDDAARGRRGRAGGRPDHDALGTIGRSGEGVPGTFDPDHGPRGGAPELPFDDRPPEGGTATPRPGPARAVRPEYAAPGATVEPDPRSPGATAVRSESALVHEPADRPVDPAPGLDRLRRTGGADLGVALTALGRRRDELKLAETDFERWLASHDERSRKITLGAAVAAGVAGVAVMAVAGARTSAATALALLIVCTLAVVAVGLGVAAARRLPRVCRGAGLARRPDGVALARYGARIGGTALLALTAANIAAGAL</sequence>
<feature type="transmembrane region" description="Helical" evidence="2">
    <location>
        <begin position="288"/>
        <end position="307"/>
    </location>
</feature>
<evidence type="ECO:0000256" key="1">
    <source>
        <dbReference type="SAM" id="MobiDB-lite"/>
    </source>
</evidence>
<keyword evidence="2" id="KW-0472">Membrane</keyword>
<evidence type="ECO:0000256" key="2">
    <source>
        <dbReference type="SAM" id="Phobius"/>
    </source>
</evidence>
<name>A0A1H2HLD4_9ACTN</name>
<feature type="region of interest" description="Disordered" evidence="1">
    <location>
        <begin position="121"/>
        <end position="247"/>
    </location>
</feature>
<protein>
    <submittedName>
        <fullName evidence="3">Uncharacterized protein</fullName>
    </submittedName>
</protein>
<dbReference type="RefSeq" id="WP_046767020.1">
    <property type="nucleotide sequence ID" value="NZ_KQ061220.1"/>
</dbReference>
<gene>
    <name evidence="3" type="ORF">SAMN04488563_1114</name>
</gene>
<feature type="transmembrane region" description="Helical" evidence="2">
    <location>
        <begin position="358"/>
        <end position="380"/>
    </location>
</feature>
<dbReference type="Proteomes" id="UP000182977">
    <property type="component" value="Chromosome I"/>
</dbReference>
<dbReference type="AlphaFoldDB" id="A0A1H2HLD4"/>
<feature type="region of interest" description="Disordered" evidence="1">
    <location>
        <begin position="1"/>
        <end position="27"/>
    </location>
</feature>
<feature type="transmembrane region" description="Helical" evidence="2">
    <location>
        <begin position="313"/>
        <end position="337"/>
    </location>
</feature>
<keyword evidence="2" id="KW-1133">Transmembrane helix</keyword>
<dbReference type="EMBL" id="LT629791">
    <property type="protein sequence ID" value="SDU32701.1"/>
    <property type="molecule type" value="Genomic_DNA"/>
</dbReference>
<reference evidence="4" key="1">
    <citation type="submission" date="2016-10" db="EMBL/GenBank/DDBJ databases">
        <authorList>
            <person name="Varghese N."/>
            <person name="Submissions S."/>
        </authorList>
    </citation>
    <scope>NUCLEOTIDE SEQUENCE [LARGE SCALE GENOMIC DNA]</scope>
    <source>
        <strain evidence="4">DSM 45079</strain>
    </source>
</reference>
<organism evidence="3 4">
    <name type="scientific">Jiangella alkaliphila</name>
    <dbReference type="NCBI Taxonomy" id="419479"/>
    <lineage>
        <taxon>Bacteria</taxon>
        <taxon>Bacillati</taxon>
        <taxon>Actinomycetota</taxon>
        <taxon>Actinomycetes</taxon>
        <taxon>Jiangellales</taxon>
        <taxon>Jiangellaceae</taxon>
        <taxon>Jiangella</taxon>
    </lineage>
</organism>
<evidence type="ECO:0000313" key="4">
    <source>
        <dbReference type="Proteomes" id="UP000182977"/>
    </source>
</evidence>